<reference evidence="12 13" key="1">
    <citation type="submission" date="2018-03" db="EMBL/GenBank/DDBJ databases">
        <title>Bacteriophage NCPPB3778 and a type I-E CRISPR drive the evolution of the US Biological Select Agent, Rathayibacter toxicus.</title>
        <authorList>
            <person name="Davis E.W.II."/>
            <person name="Tabima J.F."/>
            <person name="Weisberg A.J."/>
            <person name="Dantas Lopes L."/>
            <person name="Wiseman M.S."/>
            <person name="Wiseman M.S."/>
            <person name="Pupko T."/>
            <person name="Belcher M.S."/>
            <person name="Sechler A.J."/>
            <person name="Tancos M.A."/>
            <person name="Schroeder B.K."/>
            <person name="Murray T.D."/>
            <person name="Luster D.G."/>
            <person name="Schneider W.L."/>
            <person name="Rogers E."/>
            <person name="Andreote F.D."/>
            <person name="Grunwald N.J."/>
            <person name="Putnam M.L."/>
            <person name="Chang J.H."/>
        </authorList>
    </citation>
    <scope>NUCLEOTIDE SEQUENCE [LARGE SCALE GENOMIC DNA]</scope>
    <source>
        <strain evidence="12 13">DSM 15933</strain>
    </source>
</reference>
<dbReference type="PRINTS" id="PR00164">
    <property type="entry name" value="ABC2TRNSPORT"/>
</dbReference>
<evidence type="ECO:0000259" key="11">
    <source>
        <dbReference type="PROSITE" id="PS51012"/>
    </source>
</evidence>
<feature type="transmembrane region" description="Helical" evidence="10">
    <location>
        <begin position="82"/>
        <end position="100"/>
    </location>
</feature>
<keyword evidence="7 10" id="KW-1133">Transmembrane helix</keyword>
<dbReference type="GO" id="GO:0043190">
    <property type="term" value="C:ATP-binding cassette (ABC) transporter complex"/>
    <property type="evidence" value="ECO:0007669"/>
    <property type="project" value="InterPro"/>
</dbReference>
<proteinExistence type="inferred from homology"/>
<keyword evidence="6 10" id="KW-0812">Transmembrane</keyword>
<feature type="transmembrane region" description="Helical" evidence="10">
    <location>
        <begin position="166"/>
        <end position="186"/>
    </location>
</feature>
<evidence type="ECO:0000313" key="13">
    <source>
        <dbReference type="Proteomes" id="UP000241085"/>
    </source>
</evidence>
<accession>A0A2T4UXR4</accession>
<feature type="transmembrane region" description="Helical" evidence="10">
    <location>
        <begin position="245"/>
        <end position="266"/>
    </location>
</feature>
<dbReference type="EMBL" id="PZPL01000001">
    <property type="protein sequence ID" value="PTL74324.1"/>
    <property type="molecule type" value="Genomic_DNA"/>
</dbReference>
<evidence type="ECO:0000256" key="10">
    <source>
        <dbReference type="RuleBase" id="RU361157"/>
    </source>
</evidence>
<feature type="transmembrane region" description="Helical" evidence="10">
    <location>
        <begin position="49"/>
        <end position="70"/>
    </location>
</feature>
<dbReference type="GO" id="GO:0015920">
    <property type="term" value="P:lipopolysaccharide transport"/>
    <property type="evidence" value="ECO:0007669"/>
    <property type="project" value="TreeGrafter"/>
</dbReference>
<keyword evidence="9" id="KW-0046">Antibiotic resistance</keyword>
<evidence type="ECO:0000256" key="5">
    <source>
        <dbReference type="ARBA" id="ARBA00022519"/>
    </source>
</evidence>
<name>A0A2T4UXR4_9MICO</name>
<comment type="similarity">
    <text evidence="2 10">Belongs to the ABC-2 integral membrane protein family.</text>
</comment>
<keyword evidence="8 10" id="KW-0472">Membrane</keyword>
<dbReference type="InterPro" id="IPR047817">
    <property type="entry name" value="ABC2_TM_bact-type"/>
</dbReference>
<evidence type="ECO:0000256" key="4">
    <source>
        <dbReference type="ARBA" id="ARBA00022475"/>
    </source>
</evidence>
<dbReference type="PROSITE" id="PS51012">
    <property type="entry name" value="ABC_TM2"/>
    <property type="match status" value="1"/>
</dbReference>
<sequence length="277" mass="30892">MSRADGTSTAGGTSTAVADRHRRSSGWRYRHSLWLLTRRDLTVRYATSALGYFWSILDPLVMSGIYYFVFTVVFDRSVGEDPYIVFLLAGLLPWMWFNQATSDATRAFLKEAKLVRSTSIPRTIWVGRIVLSKGIEFVASIPVLVLFAVVAGAEVTWAVLLFPVAILLQGVLTLGVGLLVAPLVVFFRDLERVIKLVLRFLFYASPIIYSTDNLPVEIQPWAALNPLSGIFALYRSTFFASELDVPLILTSALISVLLLVVGLIVFRRSERAVLKEL</sequence>
<evidence type="ECO:0000256" key="1">
    <source>
        <dbReference type="ARBA" id="ARBA00004429"/>
    </source>
</evidence>
<dbReference type="Pfam" id="PF01061">
    <property type="entry name" value="ABC2_membrane"/>
    <property type="match status" value="1"/>
</dbReference>
<feature type="domain" description="ABC transmembrane type-2" evidence="11">
    <location>
        <begin position="50"/>
        <end position="269"/>
    </location>
</feature>
<keyword evidence="13" id="KW-1185">Reference proteome</keyword>
<dbReference type="GO" id="GO:0140359">
    <property type="term" value="F:ABC-type transporter activity"/>
    <property type="evidence" value="ECO:0007669"/>
    <property type="project" value="InterPro"/>
</dbReference>
<keyword evidence="3 10" id="KW-0813">Transport</keyword>
<evidence type="ECO:0000256" key="7">
    <source>
        <dbReference type="ARBA" id="ARBA00022989"/>
    </source>
</evidence>
<dbReference type="GO" id="GO:0046677">
    <property type="term" value="P:response to antibiotic"/>
    <property type="evidence" value="ECO:0007669"/>
    <property type="project" value="UniProtKB-KW"/>
</dbReference>
<evidence type="ECO:0000256" key="3">
    <source>
        <dbReference type="ARBA" id="ARBA00022448"/>
    </source>
</evidence>
<evidence type="ECO:0000256" key="2">
    <source>
        <dbReference type="ARBA" id="ARBA00007783"/>
    </source>
</evidence>
<comment type="subcellular location">
    <subcellularLocation>
        <location evidence="1">Cell inner membrane</location>
        <topology evidence="1">Multi-pass membrane protein</topology>
    </subcellularLocation>
    <subcellularLocation>
        <location evidence="10">Cell membrane</location>
        <topology evidence="10">Multi-pass membrane protein</topology>
    </subcellularLocation>
</comment>
<dbReference type="InterPro" id="IPR013525">
    <property type="entry name" value="ABC2_TM"/>
</dbReference>
<evidence type="ECO:0000313" key="12">
    <source>
        <dbReference type="EMBL" id="PTL74324.1"/>
    </source>
</evidence>
<dbReference type="Proteomes" id="UP000241085">
    <property type="component" value="Unassembled WGS sequence"/>
</dbReference>
<evidence type="ECO:0000256" key="8">
    <source>
        <dbReference type="ARBA" id="ARBA00023136"/>
    </source>
</evidence>
<dbReference type="InterPro" id="IPR000412">
    <property type="entry name" value="ABC_2_transport"/>
</dbReference>
<dbReference type="PANTHER" id="PTHR30413">
    <property type="entry name" value="INNER MEMBRANE TRANSPORT PERMEASE"/>
    <property type="match status" value="1"/>
</dbReference>
<protein>
    <recommendedName>
        <fullName evidence="10">Transport permease protein</fullName>
    </recommendedName>
</protein>
<comment type="caution">
    <text evidence="12">The sequence shown here is derived from an EMBL/GenBank/DDBJ whole genome shotgun (WGS) entry which is preliminary data.</text>
</comment>
<keyword evidence="5" id="KW-0997">Cell inner membrane</keyword>
<keyword evidence="4 10" id="KW-1003">Cell membrane</keyword>
<feature type="transmembrane region" description="Helical" evidence="10">
    <location>
        <begin position="137"/>
        <end position="160"/>
    </location>
</feature>
<dbReference type="AlphaFoldDB" id="A0A2T4UXR4"/>
<dbReference type="PANTHER" id="PTHR30413:SF8">
    <property type="entry name" value="TRANSPORT PERMEASE PROTEIN"/>
    <property type="match status" value="1"/>
</dbReference>
<organism evidence="12 13">
    <name type="scientific">Rathayibacter caricis DSM 15933</name>
    <dbReference type="NCBI Taxonomy" id="1328867"/>
    <lineage>
        <taxon>Bacteria</taxon>
        <taxon>Bacillati</taxon>
        <taxon>Actinomycetota</taxon>
        <taxon>Actinomycetes</taxon>
        <taxon>Micrococcales</taxon>
        <taxon>Microbacteriaceae</taxon>
        <taxon>Rathayibacter</taxon>
    </lineage>
</organism>
<feature type="transmembrane region" description="Helical" evidence="10">
    <location>
        <begin position="193"/>
        <end position="211"/>
    </location>
</feature>
<gene>
    <name evidence="12" type="ORF">C1I63_16800</name>
</gene>
<evidence type="ECO:0000256" key="9">
    <source>
        <dbReference type="ARBA" id="ARBA00023251"/>
    </source>
</evidence>
<evidence type="ECO:0000256" key="6">
    <source>
        <dbReference type="ARBA" id="ARBA00022692"/>
    </source>
</evidence>